<dbReference type="EMBL" id="VOQF01000004">
    <property type="protein sequence ID" value="TXC91532.1"/>
    <property type="molecule type" value="Genomic_DNA"/>
</dbReference>
<organism evidence="2 3">
    <name type="scientific">Metabacillus litoralis</name>
    <dbReference type="NCBI Taxonomy" id="152268"/>
    <lineage>
        <taxon>Bacteria</taxon>
        <taxon>Bacillati</taxon>
        <taxon>Bacillota</taxon>
        <taxon>Bacilli</taxon>
        <taxon>Bacillales</taxon>
        <taxon>Bacillaceae</taxon>
        <taxon>Metabacillus</taxon>
    </lineage>
</organism>
<gene>
    <name evidence="2" type="ORF">FS935_07800</name>
</gene>
<dbReference type="RefSeq" id="WP_158638558.1">
    <property type="nucleotide sequence ID" value="NZ_VOQF01000004.1"/>
</dbReference>
<accession>A0A5C6W2E4</accession>
<dbReference type="Proteomes" id="UP000321363">
    <property type="component" value="Unassembled WGS sequence"/>
</dbReference>
<keyword evidence="1" id="KW-1133">Transmembrane helix</keyword>
<dbReference type="OrthoDB" id="2889168at2"/>
<protein>
    <submittedName>
        <fullName evidence="2">Uncharacterized protein</fullName>
    </submittedName>
</protein>
<evidence type="ECO:0000313" key="3">
    <source>
        <dbReference type="Proteomes" id="UP000321363"/>
    </source>
</evidence>
<evidence type="ECO:0000313" key="2">
    <source>
        <dbReference type="EMBL" id="TXC91532.1"/>
    </source>
</evidence>
<keyword evidence="1" id="KW-0472">Membrane</keyword>
<keyword evidence="3" id="KW-1185">Reference proteome</keyword>
<feature type="transmembrane region" description="Helical" evidence="1">
    <location>
        <begin position="34"/>
        <end position="54"/>
    </location>
</feature>
<evidence type="ECO:0000256" key="1">
    <source>
        <dbReference type="SAM" id="Phobius"/>
    </source>
</evidence>
<proteinExistence type="predicted"/>
<sequence length="89" mass="9889">MIKFSNLYLVASLLLLLVNGSGLGFVLFQVRLGQVFGICLFCITSLLGALFASIASEKQSTFYSHLFFYCNLVVTFIPFYYIGIAKIIS</sequence>
<feature type="transmembrane region" description="Helical" evidence="1">
    <location>
        <begin position="66"/>
        <end position="88"/>
    </location>
</feature>
<dbReference type="AlphaFoldDB" id="A0A5C6W2E4"/>
<keyword evidence="1" id="KW-0812">Transmembrane</keyword>
<reference evidence="2 3" key="1">
    <citation type="journal article" date="2005" name="Int. J. Syst. Evol. Microbiol.">
        <title>Bacillus litoralis sp. nov., isolated from a tidal flat of the Yellow Sea in Korea.</title>
        <authorList>
            <person name="Yoon J.H."/>
            <person name="Oh T.K."/>
        </authorList>
    </citation>
    <scope>NUCLEOTIDE SEQUENCE [LARGE SCALE GENOMIC DNA]</scope>
    <source>
        <strain evidence="2 3">SW-211</strain>
    </source>
</reference>
<name>A0A5C6W2E4_9BACI</name>
<comment type="caution">
    <text evidence="2">The sequence shown here is derived from an EMBL/GenBank/DDBJ whole genome shotgun (WGS) entry which is preliminary data.</text>
</comment>